<reference evidence="1" key="1">
    <citation type="submission" date="2023-04" db="EMBL/GenBank/DDBJ databases">
        <title>Draft Genome sequencing of Naganishia species isolated from polar environments using Oxford Nanopore Technology.</title>
        <authorList>
            <person name="Leo P."/>
            <person name="Venkateswaran K."/>
        </authorList>
    </citation>
    <scope>NUCLEOTIDE SEQUENCE</scope>
    <source>
        <strain evidence="1">MNA-CCFEE 5423</strain>
    </source>
</reference>
<gene>
    <name evidence="1" type="ORF">QFC21_006639</name>
</gene>
<dbReference type="Proteomes" id="UP001227268">
    <property type="component" value="Unassembled WGS sequence"/>
</dbReference>
<protein>
    <submittedName>
        <fullName evidence="1">Uncharacterized protein</fullName>
    </submittedName>
</protein>
<keyword evidence="2" id="KW-1185">Reference proteome</keyword>
<name>A0ACC2V2S8_9TREE</name>
<organism evidence="1 2">
    <name type="scientific">Naganishia friedmannii</name>
    <dbReference type="NCBI Taxonomy" id="89922"/>
    <lineage>
        <taxon>Eukaryota</taxon>
        <taxon>Fungi</taxon>
        <taxon>Dikarya</taxon>
        <taxon>Basidiomycota</taxon>
        <taxon>Agaricomycotina</taxon>
        <taxon>Tremellomycetes</taxon>
        <taxon>Filobasidiales</taxon>
        <taxon>Filobasidiaceae</taxon>
        <taxon>Naganishia</taxon>
    </lineage>
</organism>
<accession>A0ACC2V2S8</accession>
<comment type="caution">
    <text evidence="1">The sequence shown here is derived from an EMBL/GenBank/DDBJ whole genome shotgun (WGS) entry which is preliminary data.</text>
</comment>
<evidence type="ECO:0000313" key="1">
    <source>
        <dbReference type="EMBL" id="KAJ9092927.1"/>
    </source>
</evidence>
<sequence>MARPTKKDTATAAAAAKGGVKRALSNDVVEHEEKRSKTSAEGGVTKRGPGRPRKSVVAAATATTTTADEPTTNRATTTRRRSVANLPSSRRPRNSLAPNGLLLRDMRLSILPVSALTAPPQHSRPGKTLLVWGCGDSGEFGMGPDEEGKGEIARPRLHGW</sequence>
<evidence type="ECO:0000313" key="2">
    <source>
        <dbReference type="Proteomes" id="UP001227268"/>
    </source>
</evidence>
<dbReference type="EMBL" id="JASBWT010000034">
    <property type="protein sequence ID" value="KAJ9092927.1"/>
    <property type="molecule type" value="Genomic_DNA"/>
</dbReference>
<proteinExistence type="predicted"/>